<accession>A0ACC5W2E1</accession>
<keyword evidence="2" id="KW-1185">Reference proteome</keyword>
<comment type="caution">
    <text evidence="1">The sequence shown here is derived from an EMBL/GenBank/DDBJ whole genome shotgun (WGS) entry which is preliminary data.</text>
</comment>
<organism evidence="1 2">
    <name type="scientific">Campylobacter molothri</name>
    <dbReference type="NCBI Taxonomy" id="1032242"/>
    <lineage>
        <taxon>Bacteria</taxon>
        <taxon>Pseudomonadati</taxon>
        <taxon>Campylobacterota</taxon>
        <taxon>Epsilonproteobacteria</taxon>
        <taxon>Campylobacterales</taxon>
        <taxon>Campylobacteraceae</taxon>
        <taxon>Campylobacter</taxon>
    </lineage>
</organism>
<dbReference type="Proteomes" id="UP001319828">
    <property type="component" value="Unassembled WGS sequence"/>
</dbReference>
<proteinExistence type="predicted"/>
<protein>
    <submittedName>
        <fullName evidence="1">MFS transporter</fullName>
    </submittedName>
</protein>
<reference evidence="1" key="1">
    <citation type="submission" date="2020-07" db="EMBL/GenBank/DDBJ databases">
        <title>Campylobacter molothri sp. nov. isolated from wild birds.</title>
        <authorList>
            <person name="Miller W.G."/>
            <person name="Chapman M.H."/>
            <person name="Yee E."/>
            <person name="Lopes B.S."/>
            <person name="Forbes K.J."/>
        </authorList>
    </citation>
    <scope>NUCLEOTIDE SEQUENCE</scope>
    <source>
        <strain evidence="1">RM9754</strain>
    </source>
</reference>
<evidence type="ECO:0000313" key="1">
    <source>
        <dbReference type="EMBL" id="MBZ7975111.1"/>
    </source>
</evidence>
<dbReference type="EMBL" id="JACHUQ010000016">
    <property type="protein sequence ID" value="MBZ7975111.1"/>
    <property type="molecule type" value="Genomic_DNA"/>
</dbReference>
<sequence length="428" mass="47812">MKKALKCKKKHYQFHPNDTKLDKKIVEITEKSTFKIAVFSMAAMTMLGSVVISSALPAISKHFENLLIQAGATSSTSFTLAHLDILVRLVLTMPAIFVVILSPFAGILMDKFGKLKFVFPAMIIWTIAGVSGFFLNNIYAILLSRAIFGMATAFIMTGASALLGDYYSHGGFNRRENALSLQGFFCAVGGAVFISIAGFVSSYSWRYPFLVYGLGILITLIAILYLFEPHFKFYNHTKVETKTNYWQFLPIYFIGFFIMVVYYISPTQLPYYIEGHLGLDPKYIGISMSVSALCYGVFSLSYKYIMRFLSIKKIYILTLFIVGCSFLLLFLVHNFIAVLIALALLGTGGGIMLVNNTAYLFSICPEDARARAYGILASCIFLGQFLSPIISQPLVRQIGLVDAFLIWAIVIFTVCIIFIFLKQKARIN</sequence>
<gene>
    <name evidence="1" type="ORF">H2252_06920</name>
</gene>
<evidence type="ECO:0000313" key="2">
    <source>
        <dbReference type="Proteomes" id="UP001319828"/>
    </source>
</evidence>
<name>A0ACC5W2E1_9BACT</name>